<proteinExistence type="predicted"/>
<dbReference type="Gene3D" id="3.40.228.10">
    <property type="entry name" value="Dimethylsulfoxide Reductase, domain 2"/>
    <property type="match status" value="1"/>
</dbReference>
<dbReference type="Pfam" id="PF04879">
    <property type="entry name" value="Molybdop_Fe4S4"/>
    <property type="match status" value="1"/>
</dbReference>
<evidence type="ECO:0000259" key="6">
    <source>
        <dbReference type="PROSITE" id="PS51669"/>
    </source>
</evidence>
<dbReference type="EMBL" id="CP041217">
    <property type="protein sequence ID" value="QDH23201.1"/>
    <property type="molecule type" value="Genomic_DNA"/>
</dbReference>
<evidence type="ECO:0000256" key="4">
    <source>
        <dbReference type="ARBA" id="ARBA00023004"/>
    </source>
</evidence>
<accession>A0A4Y6V3K1</accession>
<dbReference type="GO" id="GO:0051539">
    <property type="term" value="F:4 iron, 4 sulfur cluster binding"/>
    <property type="evidence" value="ECO:0007669"/>
    <property type="project" value="UniProtKB-KW"/>
</dbReference>
<dbReference type="PANTHER" id="PTHR43105">
    <property type="entry name" value="RESPIRATORY NITRATE REDUCTASE"/>
    <property type="match status" value="1"/>
</dbReference>
<dbReference type="SMART" id="SM00926">
    <property type="entry name" value="Molybdop_Fe4S4"/>
    <property type="match status" value="1"/>
</dbReference>
<sequence length="819" mass="90931">MSWQKERIDMNVYSQGEVDRWVYSTCNLCSVGCGCEIAVKDEQIVGIRGNGSHSINRGRLGPKGEHQWQANASPDRLLSPLIRNEFGELVPASWDEAMNLIVRKMQSAIAEKGPNSVAIYSTGQAFLEDYYTIAKIGRAGIGTHLLDANTRLCTATTEFCLLQSFGADGTPASYDDVDETDTLMLFGHNVAETGTVLHERIMDRKARTGKPFIIAVDPRRTLTVRGADLHLQLRPGTNVPLLNGLLRIMLDNGAADEAFIAAHTIGFEDMSGALSEWTPERTSEVTGIPVDTLLEAGRILSETPSLVTTTLQGAFQSADATTACVAINNLHLTRGLIGRPGSGPLHMAGQPSSSANRTAGGVGTYPANRNPMNPQHLDDMGRLWNVDPMNLPAGPEKGIEEQLEMIEQDQIDVFWNIGTNPLVSLPNRKRARAALEKVFVIMQDHFLTETSKVADVVLPAAMWGEKEGTMENADRRINLLRKAVDPPEGVRTDLDILLDFARRMDFRDQDGQPLIGYCTPEEAFEEWKTVSAGRPCDMTGMTYAKLERHNGLRWPTTAQKPEGTARLYEDLKFPTRPEYAQSYTKDQFTGRALTRVEYEAKQPNGRAILHATRYNPPSEQPGGDFPMWLTTGRLVWHWHTRTKTGRSPYLQAAAPHGYVEIHTDDARELDLIEGEVVRVVSPRGWIEVPAKIGDAVQRGLLFVPFHFGSWESNQAANDLTADFVDPLSKQPTFKQSACRIEKLRKPHLVASGETLGYIAEQYNLSVDDLLRVNRMDTPYGIQTGQHVEVPISMMNVPIQPYSPQRTDFKRTEMKEQGGD</sequence>
<dbReference type="InterPro" id="IPR018392">
    <property type="entry name" value="LysM"/>
</dbReference>
<dbReference type="Pfam" id="PF01476">
    <property type="entry name" value="LysM"/>
    <property type="match status" value="1"/>
</dbReference>
<dbReference type="InterPro" id="IPR006963">
    <property type="entry name" value="Mopterin_OxRdtase_4Fe-4S_dom"/>
</dbReference>
<organism evidence="8 9">
    <name type="scientific">Saccharibacillus brassicae</name>
    <dbReference type="NCBI Taxonomy" id="2583377"/>
    <lineage>
        <taxon>Bacteria</taxon>
        <taxon>Bacillati</taxon>
        <taxon>Bacillota</taxon>
        <taxon>Bacilli</taxon>
        <taxon>Bacillales</taxon>
        <taxon>Paenibacillaceae</taxon>
        <taxon>Saccharibacillus</taxon>
    </lineage>
</organism>
<dbReference type="OrthoDB" id="9789468at2"/>
<dbReference type="SUPFAM" id="SSF50692">
    <property type="entry name" value="ADC-like"/>
    <property type="match status" value="1"/>
</dbReference>
<dbReference type="GO" id="GO:0016491">
    <property type="term" value="F:oxidoreductase activity"/>
    <property type="evidence" value="ECO:0007669"/>
    <property type="project" value="InterPro"/>
</dbReference>
<evidence type="ECO:0000256" key="2">
    <source>
        <dbReference type="ARBA" id="ARBA00022485"/>
    </source>
</evidence>
<reference evidence="8 9" key="1">
    <citation type="submission" date="2019-06" db="EMBL/GenBank/DDBJ databases">
        <title>Saccharibacillus brassicae sp. nov., an endophytic bacterium isolated from Chinese cabbage seeds (Brassica pekinensis).</title>
        <authorList>
            <person name="Jiang L."/>
            <person name="Lee J."/>
            <person name="Kim S.W."/>
        </authorList>
    </citation>
    <scope>NUCLEOTIDE SEQUENCE [LARGE SCALE GENOMIC DNA]</scope>
    <source>
        <strain evidence="9">KCTC 43072 / ATSA2</strain>
    </source>
</reference>
<dbReference type="Gene3D" id="2.40.40.20">
    <property type="match status" value="1"/>
</dbReference>
<dbReference type="SMART" id="SM00257">
    <property type="entry name" value="LysM"/>
    <property type="match status" value="1"/>
</dbReference>
<feature type="domain" description="4Fe-4S Mo/W bis-MGD-type" evidence="6">
    <location>
        <begin position="19"/>
        <end position="75"/>
    </location>
</feature>
<name>A0A4Y6V3K1_SACBS</name>
<feature type="domain" description="LysM" evidence="7">
    <location>
        <begin position="745"/>
        <end position="789"/>
    </location>
</feature>
<dbReference type="Gene3D" id="3.40.50.740">
    <property type="match status" value="1"/>
</dbReference>
<dbReference type="InterPro" id="IPR050123">
    <property type="entry name" value="Prok_molybdopt-oxidoreductase"/>
</dbReference>
<protein>
    <submittedName>
        <fullName evidence="8">Molybdopterin-dependent oxidoreductase</fullName>
    </submittedName>
</protein>
<dbReference type="CDD" id="cd00118">
    <property type="entry name" value="LysM"/>
    <property type="match status" value="1"/>
</dbReference>
<evidence type="ECO:0000256" key="5">
    <source>
        <dbReference type="ARBA" id="ARBA00023014"/>
    </source>
</evidence>
<comment type="cofactor">
    <cofactor evidence="1">
        <name>Mo-bis(molybdopterin guanine dinucleotide)</name>
        <dbReference type="ChEBI" id="CHEBI:60539"/>
    </cofactor>
</comment>
<dbReference type="PANTHER" id="PTHR43105:SF10">
    <property type="entry name" value="NADH-QUINONE OXIDOREDUCTASE SUBUNIT G"/>
    <property type="match status" value="1"/>
</dbReference>
<dbReference type="InterPro" id="IPR009010">
    <property type="entry name" value="Asp_de-COase-like_dom_sf"/>
</dbReference>
<evidence type="ECO:0000256" key="3">
    <source>
        <dbReference type="ARBA" id="ARBA00022723"/>
    </source>
</evidence>
<dbReference type="InterPro" id="IPR006657">
    <property type="entry name" value="MoPterin_dinucl-bd_dom"/>
</dbReference>
<dbReference type="RefSeq" id="WP_141449738.1">
    <property type="nucleotide sequence ID" value="NZ_CP041217.1"/>
</dbReference>
<evidence type="ECO:0000313" key="8">
    <source>
        <dbReference type="EMBL" id="QDH23201.1"/>
    </source>
</evidence>
<keyword evidence="2" id="KW-0004">4Fe-4S</keyword>
<dbReference type="Proteomes" id="UP000316968">
    <property type="component" value="Chromosome"/>
</dbReference>
<dbReference type="PROSITE" id="PS51257">
    <property type="entry name" value="PROKAR_LIPOPROTEIN"/>
    <property type="match status" value="1"/>
</dbReference>
<dbReference type="Pfam" id="PF00384">
    <property type="entry name" value="Molybdopterin"/>
    <property type="match status" value="1"/>
</dbReference>
<dbReference type="Pfam" id="PF01568">
    <property type="entry name" value="Molydop_binding"/>
    <property type="match status" value="1"/>
</dbReference>
<dbReference type="Gene3D" id="3.10.350.10">
    <property type="entry name" value="LysM domain"/>
    <property type="match status" value="1"/>
</dbReference>
<dbReference type="CDD" id="cd00508">
    <property type="entry name" value="MopB_CT_Fdh-Nap-like"/>
    <property type="match status" value="1"/>
</dbReference>
<dbReference type="AlphaFoldDB" id="A0A4Y6V3K1"/>
<dbReference type="InterPro" id="IPR006656">
    <property type="entry name" value="Mopterin_OxRdtase"/>
</dbReference>
<gene>
    <name evidence="8" type="ORF">FFV09_21455</name>
</gene>
<evidence type="ECO:0000313" key="9">
    <source>
        <dbReference type="Proteomes" id="UP000316968"/>
    </source>
</evidence>
<dbReference type="PROSITE" id="PS51782">
    <property type="entry name" value="LYSM"/>
    <property type="match status" value="1"/>
</dbReference>
<dbReference type="SUPFAM" id="SSF53706">
    <property type="entry name" value="Formate dehydrogenase/DMSO reductase, domains 1-3"/>
    <property type="match status" value="1"/>
</dbReference>
<dbReference type="GO" id="GO:0046872">
    <property type="term" value="F:metal ion binding"/>
    <property type="evidence" value="ECO:0007669"/>
    <property type="project" value="UniProtKB-KW"/>
</dbReference>
<evidence type="ECO:0000256" key="1">
    <source>
        <dbReference type="ARBA" id="ARBA00001942"/>
    </source>
</evidence>
<dbReference type="GO" id="GO:0043546">
    <property type="term" value="F:molybdopterin cofactor binding"/>
    <property type="evidence" value="ECO:0007669"/>
    <property type="project" value="InterPro"/>
</dbReference>
<dbReference type="SUPFAM" id="SSF54106">
    <property type="entry name" value="LysM domain"/>
    <property type="match status" value="1"/>
</dbReference>
<keyword evidence="5" id="KW-0411">Iron-sulfur</keyword>
<evidence type="ECO:0000259" key="7">
    <source>
        <dbReference type="PROSITE" id="PS51782"/>
    </source>
</evidence>
<dbReference type="PROSITE" id="PS51669">
    <property type="entry name" value="4FE4S_MOW_BIS_MGD"/>
    <property type="match status" value="1"/>
</dbReference>
<keyword evidence="4" id="KW-0408">Iron</keyword>
<dbReference type="KEGG" id="saca:FFV09_21455"/>
<dbReference type="InterPro" id="IPR036779">
    <property type="entry name" value="LysM_dom_sf"/>
</dbReference>
<dbReference type="Gene3D" id="2.20.25.90">
    <property type="entry name" value="ADC-like domains"/>
    <property type="match status" value="1"/>
</dbReference>
<keyword evidence="3" id="KW-0479">Metal-binding</keyword>
<keyword evidence="9" id="KW-1185">Reference proteome</keyword>